<reference evidence="1 2" key="1">
    <citation type="submission" date="2024-02" db="EMBL/GenBank/DDBJ databases">
        <title>First draft genome assembly of two strains of Seiridium cardinale.</title>
        <authorList>
            <person name="Emiliani G."/>
            <person name="Scali E."/>
        </authorList>
    </citation>
    <scope>NUCLEOTIDE SEQUENCE [LARGE SCALE GENOMIC DNA]</scope>
    <source>
        <strain evidence="1 2">BM-138-000479</strain>
    </source>
</reference>
<dbReference type="Proteomes" id="UP001465668">
    <property type="component" value="Unassembled WGS sequence"/>
</dbReference>
<organism evidence="1 2">
    <name type="scientific">Seiridium cardinale</name>
    <dbReference type="NCBI Taxonomy" id="138064"/>
    <lineage>
        <taxon>Eukaryota</taxon>
        <taxon>Fungi</taxon>
        <taxon>Dikarya</taxon>
        <taxon>Ascomycota</taxon>
        <taxon>Pezizomycotina</taxon>
        <taxon>Sordariomycetes</taxon>
        <taxon>Xylariomycetidae</taxon>
        <taxon>Amphisphaeriales</taxon>
        <taxon>Sporocadaceae</taxon>
        <taxon>Seiridium</taxon>
    </lineage>
</organism>
<evidence type="ECO:0000313" key="1">
    <source>
        <dbReference type="EMBL" id="KAK9775031.1"/>
    </source>
</evidence>
<accession>A0ABR2XN60</accession>
<name>A0ABR2XN60_9PEZI</name>
<evidence type="ECO:0000313" key="2">
    <source>
        <dbReference type="Proteomes" id="UP001465668"/>
    </source>
</evidence>
<proteinExistence type="predicted"/>
<protein>
    <submittedName>
        <fullName evidence="1">Uncharacterized protein</fullName>
    </submittedName>
</protein>
<dbReference type="EMBL" id="JARVKM010000037">
    <property type="protein sequence ID" value="KAK9775031.1"/>
    <property type="molecule type" value="Genomic_DNA"/>
</dbReference>
<comment type="caution">
    <text evidence="1">The sequence shown here is derived from an EMBL/GenBank/DDBJ whole genome shotgun (WGS) entry which is preliminary data.</text>
</comment>
<gene>
    <name evidence="1" type="ORF">SCAR479_08305</name>
</gene>
<keyword evidence="2" id="KW-1185">Reference proteome</keyword>
<sequence length="137" mass="15256">MGRDSSDGFVVQIGITYNTAITTVTVGRGAALHGDLVVADERLRICPSAVVVDVFVFKFDEPNFENFNEKQVFEVAIRGGGYRYNVAESVRRINAKERDGYCFRTTEARAVGDIIGRLERASSLSRVIMRVSSSRRM</sequence>